<sequence>MKTLQQWFDDYAVSHQNETNITIHFICVPAIFFSIVGIFMSIPSQFLSNLFQLNNPLVENWATVALIFVLIFYLRLSFSMFLKMLVFSILCIVGNFYLGKYVPLLYTSIAIFVIAWIGQFYGHKVEGAKPSFIKDLQFLLIGPAWVIKKMFS</sequence>
<feature type="transmembrane region" description="Helical" evidence="1">
    <location>
        <begin position="57"/>
        <end position="74"/>
    </location>
</feature>
<feature type="transmembrane region" description="Helical" evidence="1">
    <location>
        <begin position="21"/>
        <end position="42"/>
    </location>
</feature>
<dbReference type="GO" id="GO:0046521">
    <property type="term" value="P:sphingoid catabolic process"/>
    <property type="evidence" value="ECO:0007669"/>
    <property type="project" value="TreeGrafter"/>
</dbReference>
<dbReference type="PANTHER" id="PTHR28026">
    <property type="entry name" value="DUF962 DOMAIN PROTEIN (AFU_ORTHOLOGUE AFUA_8G05310)"/>
    <property type="match status" value="1"/>
</dbReference>
<dbReference type="PANTHER" id="PTHR28026:SF9">
    <property type="entry name" value="2-HYDROXY-PALMITIC ACID DIOXYGENASE MPO1"/>
    <property type="match status" value="1"/>
</dbReference>
<keyword evidence="1" id="KW-0472">Membrane</keyword>
<organism evidence="2 3">
    <name type="scientific">Tenacibaculum aiptasiae</name>
    <dbReference type="NCBI Taxonomy" id="426481"/>
    <lineage>
        <taxon>Bacteria</taxon>
        <taxon>Pseudomonadati</taxon>
        <taxon>Bacteroidota</taxon>
        <taxon>Flavobacteriia</taxon>
        <taxon>Flavobacteriales</taxon>
        <taxon>Flavobacteriaceae</taxon>
        <taxon>Tenacibaculum</taxon>
    </lineage>
</organism>
<dbReference type="Proteomes" id="UP000467305">
    <property type="component" value="Unassembled WGS sequence"/>
</dbReference>
<reference evidence="2 3" key="1">
    <citation type="submission" date="2019-09" db="EMBL/GenBank/DDBJ databases">
        <authorList>
            <person name="Cao W.R."/>
        </authorList>
    </citation>
    <scope>NUCLEOTIDE SEQUENCE [LARGE SCALE GENOMIC DNA]</scope>
    <source>
        <strain evidence="3">a4</strain>
    </source>
</reference>
<keyword evidence="1" id="KW-1133">Transmembrane helix</keyword>
<proteinExistence type="predicted"/>
<feature type="transmembrane region" description="Helical" evidence="1">
    <location>
        <begin position="81"/>
        <end position="98"/>
    </location>
</feature>
<name>A0A7J5A9M9_9FLAO</name>
<dbReference type="EMBL" id="WAAU01000029">
    <property type="protein sequence ID" value="KAB1154183.1"/>
    <property type="molecule type" value="Genomic_DNA"/>
</dbReference>
<protein>
    <submittedName>
        <fullName evidence="2">DUF962 domain-containing protein</fullName>
    </submittedName>
</protein>
<comment type="caution">
    <text evidence="2">The sequence shown here is derived from an EMBL/GenBank/DDBJ whole genome shotgun (WGS) entry which is preliminary data.</text>
</comment>
<dbReference type="InterPro" id="IPR009305">
    <property type="entry name" value="Mpo1-like"/>
</dbReference>
<evidence type="ECO:0000256" key="1">
    <source>
        <dbReference type="SAM" id="Phobius"/>
    </source>
</evidence>
<evidence type="ECO:0000313" key="2">
    <source>
        <dbReference type="EMBL" id="KAB1154183.1"/>
    </source>
</evidence>
<dbReference type="AlphaFoldDB" id="A0A7J5A9M9"/>
<evidence type="ECO:0000313" key="3">
    <source>
        <dbReference type="Proteomes" id="UP000467305"/>
    </source>
</evidence>
<dbReference type="Pfam" id="PF06127">
    <property type="entry name" value="Mpo1-like"/>
    <property type="match status" value="1"/>
</dbReference>
<keyword evidence="3" id="KW-1185">Reference proteome</keyword>
<dbReference type="RefSeq" id="WP_150900817.1">
    <property type="nucleotide sequence ID" value="NZ_WAAU01000029.1"/>
</dbReference>
<dbReference type="OrthoDB" id="5515308at2"/>
<accession>A0A7J5A9M9</accession>
<dbReference type="GO" id="GO:0016020">
    <property type="term" value="C:membrane"/>
    <property type="evidence" value="ECO:0007669"/>
    <property type="project" value="GOC"/>
</dbReference>
<keyword evidence="1" id="KW-0812">Transmembrane</keyword>
<gene>
    <name evidence="2" type="ORF">F7018_14495</name>
</gene>